<reference evidence="1" key="1">
    <citation type="journal article" date="2021" name="New Phytol.">
        <title>Evolutionary innovations through gain and loss of genes in the ectomycorrhizal Boletales.</title>
        <authorList>
            <person name="Wu G."/>
            <person name="Miyauchi S."/>
            <person name="Morin E."/>
            <person name="Kuo A."/>
            <person name="Drula E."/>
            <person name="Varga T."/>
            <person name="Kohler A."/>
            <person name="Feng B."/>
            <person name="Cao Y."/>
            <person name="Lipzen A."/>
            <person name="Daum C."/>
            <person name="Hundley H."/>
            <person name="Pangilinan J."/>
            <person name="Johnson J."/>
            <person name="Barry K."/>
            <person name="LaButti K."/>
            <person name="Ng V."/>
            <person name="Ahrendt S."/>
            <person name="Min B."/>
            <person name="Choi I.G."/>
            <person name="Park H."/>
            <person name="Plett J.M."/>
            <person name="Magnuson J."/>
            <person name="Spatafora J.W."/>
            <person name="Nagy L.G."/>
            <person name="Henrissat B."/>
            <person name="Grigoriev I.V."/>
            <person name="Yang Z.L."/>
            <person name="Xu J."/>
            <person name="Martin F.M."/>
        </authorList>
    </citation>
    <scope>NUCLEOTIDE SEQUENCE</scope>
    <source>
        <strain evidence="1">ATCC 28755</strain>
    </source>
</reference>
<evidence type="ECO:0000313" key="1">
    <source>
        <dbReference type="EMBL" id="KAH7916778.1"/>
    </source>
</evidence>
<protein>
    <submittedName>
        <fullName evidence="1">Uncharacterized protein</fullName>
    </submittedName>
</protein>
<gene>
    <name evidence="1" type="ORF">BJ138DRAFT_1108559</name>
</gene>
<organism evidence="1 2">
    <name type="scientific">Hygrophoropsis aurantiaca</name>
    <dbReference type="NCBI Taxonomy" id="72124"/>
    <lineage>
        <taxon>Eukaryota</taxon>
        <taxon>Fungi</taxon>
        <taxon>Dikarya</taxon>
        <taxon>Basidiomycota</taxon>
        <taxon>Agaricomycotina</taxon>
        <taxon>Agaricomycetes</taxon>
        <taxon>Agaricomycetidae</taxon>
        <taxon>Boletales</taxon>
        <taxon>Coniophorineae</taxon>
        <taxon>Hygrophoropsidaceae</taxon>
        <taxon>Hygrophoropsis</taxon>
    </lineage>
</organism>
<dbReference type="Proteomes" id="UP000790377">
    <property type="component" value="Unassembled WGS sequence"/>
</dbReference>
<keyword evidence="2" id="KW-1185">Reference proteome</keyword>
<dbReference type="EMBL" id="MU267589">
    <property type="protein sequence ID" value="KAH7916778.1"/>
    <property type="molecule type" value="Genomic_DNA"/>
</dbReference>
<proteinExistence type="predicted"/>
<name>A0ACB8AUS6_9AGAM</name>
<accession>A0ACB8AUS6</accession>
<sequence length="219" mass="23807">MSDKDFKAFKASIQIFSTSSSIRLAADLTLNANIPYYSQGDDARDAFMNEVQKSIPILTRFVDGWPAEAYVTKYIAKRIGDLGCKPRAVGAMMMPQPKSSQSSNNGVRKTPRCPPCPNAPGSSHTSHNRAARGKSSEPASIAEFLRSVDPLLERLAGAFTAVGLGTIDELDKFASHLAPVERRSFFVENLAPGLTVAEVYYINNALKKRMAPVAEDGDH</sequence>
<evidence type="ECO:0000313" key="2">
    <source>
        <dbReference type="Proteomes" id="UP000790377"/>
    </source>
</evidence>
<comment type="caution">
    <text evidence="1">The sequence shown here is derived from an EMBL/GenBank/DDBJ whole genome shotgun (WGS) entry which is preliminary data.</text>
</comment>